<name>A0A343VRP7_9MYCO</name>
<geneLocation type="plasmid" evidence="1">
    <name>pCBMA213_1</name>
</geneLocation>
<reference evidence="1" key="1">
    <citation type="journal article" date="2018" name="Front. Microbiol.">
        <title>Beyond the Limits: tRNA Array Units in Mycobacterium Genomes.</title>
        <authorList>
            <person name="Morgado S.M."/>
            <person name="Vicente A.C."/>
        </authorList>
    </citation>
    <scope>NUCLEOTIDE SEQUENCE</scope>
    <source>
        <strain evidence="1">CBMA 213</strain>
        <plasmid evidence="1">pCBMA213_1</plasmid>
    </source>
</reference>
<keyword evidence="1" id="KW-0614">Plasmid</keyword>
<gene>
    <name evidence="1" type="ORF">B5P44_p00276</name>
</gene>
<protein>
    <submittedName>
        <fullName evidence="1">Uncharacterized protein</fullName>
    </submittedName>
</protein>
<dbReference type="EMBL" id="MF600313">
    <property type="protein sequence ID" value="AVN58571.1"/>
    <property type="molecule type" value="Genomic_DNA"/>
</dbReference>
<accession>A0A343VRP7</accession>
<organism evidence="1">
    <name type="scientific">Mycolicibacterium sp. CBMA 213</name>
    <dbReference type="NCBI Taxonomy" id="1968788"/>
    <lineage>
        <taxon>Bacteria</taxon>
        <taxon>Bacillati</taxon>
        <taxon>Actinomycetota</taxon>
        <taxon>Actinomycetes</taxon>
        <taxon>Mycobacteriales</taxon>
        <taxon>Mycobacteriaceae</taxon>
        <taxon>Mycolicibacterium</taxon>
    </lineage>
</organism>
<evidence type="ECO:0000313" key="1">
    <source>
        <dbReference type="EMBL" id="AVN58571.1"/>
    </source>
</evidence>
<dbReference type="RefSeq" id="WP_155922001.1">
    <property type="nucleotide sequence ID" value="NZ_MF600313.1"/>
</dbReference>
<sequence length="84" mass="8769">MTESARLIAGIAAAVIAVPIVLAYPIAVVPVIATAAIGSALFGGSHQEPDRPLVDESLFAREIAQLTDENLAWALRTWGRGSNS</sequence>
<dbReference type="AlphaFoldDB" id="A0A343VRP7"/>
<proteinExistence type="predicted"/>